<evidence type="ECO:0000313" key="3">
    <source>
        <dbReference type="Proteomes" id="UP000019322"/>
    </source>
</evidence>
<keyword evidence="1" id="KW-1133">Transmembrane helix</keyword>
<dbReference type="EMBL" id="CP007201">
    <property type="protein sequence ID" value="AHJ12432.1"/>
    <property type="molecule type" value="Genomic_DNA"/>
</dbReference>
<sequence>MRKILDGVLVVCIKGASKAKEIATKAKDHTLALVGFGSATFGAVQSKAAIIVDPATGVMSGSMEMGPFFGGVTIAAAAIAVMLSVFLGIKALKKVA</sequence>
<evidence type="ECO:0000256" key="1">
    <source>
        <dbReference type="SAM" id="Phobius"/>
    </source>
</evidence>
<dbReference type="RefSeq" id="WP_025344320.1">
    <property type="nucleotide sequence ID" value="NZ_CP007201.1"/>
</dbReference>
<accession>A0AA86E248</accession>
<dbReference type="KEGG" id="smul:SMUL_1167"/>
<protein>
    <submittedName>
        <fullName evidence="2">Uncharacterized protein</fullName>
    </submittedName>
</protein>
<dbReference type="AlphaFoldDB" id="A0AA86E248"/>
<dbReference type="Proteomes" id="UP000019322">
    <property type="component" value="Chromosome"/>
</dbReference>
<reference evidence="2 3" key="1">
    <citation type="journal article" date="2014" name="Environ. Microbiol.">
        <title>Insights into organohalide respiration and the versatile catabolism of Sulfurospirillum multivorans gained from comparative genomics and physiological studies.</title>
        <authorList>
            <person name="Goris T."/>
            <person name="Schubert T."/>
            <person name="Gadkari J."/>
            <person name="Wubet T."/>
            <person name="Tarkka M."/>
            <person name="Buscot F."/>
            <person name="Adrian L."/>
            <person name="Diekert G."/>
        </authorList>
    </citation>
    <scope>NUCLEOTIDE SEQUENCE [LARGE SCALE GENOMIC DNA]</scope>
    <source>
        <strain evidence="3">DM 12446 / JCM 15788 / NBRC 109480</strain>
    </source>
</reference>
<name>A0AA86E248_SULMK</name>
<proteinExistence type="predicted"/>
<evidence type="ECO:0000313" key="2">
    <source>
        <dbReference type="EMBL" id="AHJ12432.1"/>
    </source>
</evidence>
<feature type="transmembrane region" description="Helical" evidence="1">
    <location>
        <begin position="68"/>
        <end position="89"/>
    </location>
</feature>
<organism evidence="2 3">
    <name type="scientific">Sulfurospirillum multivorans (strain DM 12446 / JCM 15788 / NBRC 109480)</name>
    <dbReference type="NCBI Taxonomy" id="1150621"/>
    <lineage>
        <taxon>Bacteria</taxon>
        <taxon>Pseudomonadati</taxon>
        <taxon>Campylobacterota</taxon>
        <taxon>Epsilonproteobacteria</taxon>
        <taxon>Campylobacterales</taxon>
        <taxon>Sulfurospirillaceae</taxon>
        <taxon>Sulfurospirillum</taxon>
    </lineage>
</organism>
<keyword evidence="1" id="KW-0472">Membrane</keyword>
<keyword evidence="1" id="KW-0812">Transmembrane</keyword>
<gene>
    <name evidence="2" type="ORF">SMUL_1167</name>
</gene>